<feature type="domain" description="Protein kinase" evidence="15">
    <location>
        <begin position="130"/>
        <end position="417"/>
    </location>
</feature>
<accession>A0A9W4UJ65</accession>
<keyword evidence="12" id="KW-0862">Zinc</keyword>
<evidence type="ECO:0000256" key="14">
    <source>
        <dbReference type="SAM" id="MobiDB-lite"/>
    </source>
</evidence>
<keyword evidence="5" id="KW-0547">Nucleotide-binding</keyword>
<dbReference type="EMBL" id="CAOQHR010000006">
    <property type="protein sequence ID" value="CAI6335657.1"/>
    <property type="molecule type" value="Genomic_DNA"/>
</dbReference>
<dbReference type="CDD" id="cd00180">
    <property type="entry name" value="PKc"/>
    <property type="match status" value="1"/>
</dbReference>
<dbReference type="InterPro" id="IPR013087">
    <property type="entry name" value="Znf_C2H2_type"/>
</dbReference>
<dbReference type="GO" id="GO:0000045">
    <property type="term" value="P:autophagosome assembly"/>
    <property type="evidence" value="ECO:0007669"/>
    <property type="project" value="TreeGrafter"/>
</dbReference>
<dbReference type="GO" id="GO:0005776">
    <property type="term" value="C:autophagosome"/>
    <property type="evidence" value="ECO:0007669"/>
    <property type="project" value="TreeGrafter"/>
</dbReference>
<dbReference type="SMART" id="SM00355">
    <property type="entry name" value="ZnF_C2H2"/>
    <property type="match status" value="3"/>
</dbReference>
<comment type="caution">
    <text evidence="17">The sequence shown here is derived from an EMBL/GenBank/DDBJ whole genome shotgun (WGS) entry which is preliminary data.</text>
</comment>
<keyword evidence="8" id="KW-0072">Autophagy</keyword>
<evidence type="ECO:0000256" key="4">
    <source>
        <dbReference type="ARBA" id="ARBA00022679"/>
    </source>
</evidence>
<feature type="domain" description="C2H2-type" evidence="16">
    <location>
        <begin position="657"/>
        <end position="685"/>
    </location>
</feature>
<feature type="compositionally biased region" description="Basic and acidic residues" evidence="14">
    <location>
        <begin position="718"/>
        <end position="727"/>
    </location>
</feature>
<dbReference type="GO" id="GO:0010506">
    <property type="term" value="P:regulation of autophagy"/>
    <property type="evidence" value="ECO:0007669"/>
    <property type="project" value="InterPro"/>
</dbReference>
<evidence type="ECO:0000256" key="1">
    <source>
        <dbReference type="ARBA" id="ARBA00004623"/>
    </source>
</evidence>
<dbReference type="EC" id="2.7.11.1" evidence="2"/>
<feature type="region of interest" description="Disordered" evidence="14">
    <location>
        <begin position="30"/>
        <end position="51"/>
    </location>
</feature>
<feature type="region of interest" description="Disordered" evidence="14">
    <location>
        <begin position="678"/>
        <end position="697"/>
    </location>
</feature>
<dbReference type="PROSITE" id="PS50011">
    <property type="entry name" value="PROTEIN_KINASE_DOM"/>
    <property type="match status" value="1"/>
</dbReference>
<dbReference type="AlphaFoldDB" id="A0A9W4UJ65"/>
<evidence type="ECO:0000256" key="6">
    <source>
        <dbReference type="ARBA" id="ARBA00022777"/>
    </source>
</evidence>
<comment type="catalytic activity">
    <reaction evidence="10">
        <text>L-threonyl-[protein] + ATP = O-phospho-L-threonyl-[protein] + ADP + H(+)</text>
        <dbReference type="Rhea" id="RHEA:46608"/>
        <dbReference type="Rhea" id="RHEA-COMP:11060"/>
        <dbReference type="Rhea" id="RHEA-COMP:11605"/>
        <dbReference type="ChEBI" id="CHEBI:15378"/>
        <dbReference type="ChEBI" id="CHEBI:30013"/>
        <dbReference type="ChEBI" id="CHEBI:30616"/>
        <dbReference type="ChEBI" id="CHEBI:61977"/>
        <dbReference type="ChEBI" id="CHEBI:456216"/>
        <dbReference type="EC" id="2.7.11.1"/>
    </reaction>
</comment>
<dbReference type="PROSITE" id="PS00028">
    <property type="entry name" value="ZINC_FINGER_C2H2_1"/>
    <property type="match status" value="2"/>
</dbReference>
<organism evidence="17 18">
    <name type="scientific">Periconia digitata</name>
    <dbReference type="NCBI Taxonomy" id="1303443"/>
    <lineage>
        <taxon>Eukaryota</taxon>
        <taxon>Fungi</taxon>
        <taxon>Dikarya</taxon>
        <taxon>Ascomycota</taxon>
        <taxon>Pezizomycotina</taxon>
        <taxon>Dothideomycetes</taxon>
        <taxon>Pleosporomycetidae</taxon>
        <taxon>Pleosporales</taxon>
        <taxon>Massarineae</taxon>
        <taxon>Periconiaceae</taxon>
        <taxon>Periconia</taxon>
    </lineage>
</organism>
<dbReference type="PANTHER" id="PTHR24348:SF22">
    <property type="entry name" value="NON-SPECIFIC SERINE_THREONINE PROTEIN KINASE"/>
    <property type="match status" value="1"/>
</dbReference>
<dbReference type="Gene3D" id="3.30.160.60">
    <property type="entry name" value="Classic Zinc Finger"/>
    <property type="match status" value="1"/>
</dbReference>
<evidence type="ECO:0000259" key="15">
    <source>
        <dbReference type="PROSITE" id="PS50011"/>
    </source>
</evidence>
<dbReference type="InterPro" id="IPR000719">
    <property type="entry name" value="Prot_kinase_dom"/>
</dbReference>
<feature type="coiled-coil region" evidence="13">
    <location>
        <begin position="464"/>
        <end position="509"/>
    </location>
</feature>
<dbReference type="GO" id="GO:0034045">
    <property type="term" value="C:phagophore assembly site membrane"/>
    <property type="evidence" value="ECO:0007669"/>
    <property type="project" value="UniProtKB-SubCell"/>
</dbReference>
<dbReference type="Gene3D" id="3.30.200.20">
    <property type="entry name" value="Phosphorylase Kinase, domain 1"/>
    <property type="match status" value="1"/>
</dbReference>
<feature type="compositionally biased region" description="Low complexity" evidence="14">
    <location>
        <begin position="80"/>
        <end position="97"/>
    </location>
</feature>
<keyword evidence="12" id="KW-0863">Zinc-finger</keyword>
<dbReference type="Proteomes" id="UP001152607">
    <property type="component" value="Unassembled WGS sequence"/>
</dbReference>
<keyword evidence="18" id="KW-1185">Reference proteome</keyword>
<keyword evidence="13" id="KW-0175">Coiled coil</keyword>
<dbReference type="GO" id="GO:0004674">
    <property type="term" value="F:protein serine/threonine kinase activity"/>
    <property type="evidence" value="ECO:0007669"/>
    <property type="project" value="UniProtKB-KW"/>
</dbReference>
<dbReference type="InterPro" id="IPR011009">
    <property type="entry name" value="Kinase-like_dom_sf"/>
</dbReference>
<evidence type="ECO:0000256" key="9">
    <source>
        <dbReference type="ARBA" id="ARBA00030237"/>
    </source>
</evidence>
<dbReference type="Gene3D" id="1.10.510.10">
    <property type="entry name" value="Transferase(Phosphotransferase) domain 1"/>
    <property type="match status" value="1"/>
</dbReference>
<comment type="subcellular location">
    <subcellularLocation>
        <location evidence="1">Preautophagosomal structure membrane</location>
        <topology evidence="1">Peripheral membrane protein</topology>
    </subcellularLocation>
</comment>
<evidence type="ECO:0000256" key="10">
    <source>
        <dbReference type="ARBA" id="ARBA00047899"/>
    </source>
</evidence>
<evidence type="ECO:0000256" key="8">
    <source>
        <dbReference type="ARBA" id="ARBA00023006"/>
    </source>
</evidence>
<evidence type="ECO:0000313" key="18">
    <source>
        <dbReference type="Proteomes" id="UP001152607"/>
    </source>
</evidence>
<evidence type="ECO:0000256" key="13">
    <source>
        <dbReference type="SAM" id="Coils"/>
    </source>
</evidence>
<proteinExistence type="predicted"/>
<sequence length="741" mass="84437">MADRVSNKINEYRPEVPAWVEAAMHTYDGDEDWESDSEHTKSIPATKVTGGDDAYLRNLLPRLQITDASSPSKPDNYRISPVTPQSAAVSSATPASSESEKQQPTVQSVIEDWSGRGTHVDFLPNEIVPLEQGRFLGHGSMGGVYETTVQGHAFAWKKIYCRRKIGDKEKKEIAILKKVSHEHIIRLAGSYTHGQFLGFLLHPVAVCDLATVLEDVEALFNDSADSTQTERLRTLDLLDTRDHVFSNIMLSRVGCIARAVEYLHNHKIRHKDLKPSNILLSANGMWLTDFGTATDFSLQTVSTTDNWERGTPKYFAPEVANYKPSGRAADIFSLGCVILEILLICQHDTLEEIRQVRSELDKSFHANLSRITKWVRENLFTATLFEGQLGIIICHMLEEDAGDRPDAGRVCKQLSFIDTDLTDQGRDGLFDKCCRRAFISVEDHEVGLEKKLTSSSHRSQLKLLEVLKRHQRQMETQKRELEDQFASENAKLRQEIAAFTEILENEDAKQIRQKYPDCPVCRTVFPSNDDVEQHMNKKHPAKDRVWVDASKRRDTVPRMLVGGMREPKNRHPLEQSKRERDRIRRIMQVEMSTNASENRLRQVPEKSFVCQYCPMILQFGTPGLHEQHWLVNHSGEATLEEYWELSEVDVYPESRPTSCLVCSKRFESQLSLQAHWEAEHSQTESSNHHIRDLQTDHSEEKRAVIVGPPPGAPGYQGSKRDAIDARSRKAPYRFKVPELLR</sequence>
<keyword evidence="4" id="KW-0808">Transferase</keyword>
<name>A0A9W4UJ65_9PLEO</name>
<dbReference type="InterPro" id="IPR008271">
    <property type="entry name" value="Ser/Thr_kinase_AS"/>
</dbReference>
<evidence type="ECO:0000256" key="5">
    <source>
        <dbReference type="ARBA" id="ARBA00022741"/>
    </source>
</evidence>
<feature type="region of interest" description="Disordered" evidence="14">
    <location>
        <begin position="66"/>
        <end position="107"/>
    </location>
</feature>
<evidence type="ECO:0000256" key="3">
    <source>
        <dbReference type="ARBA" id="ARBA00022527"/>
    </source>
</evidence>
<evidence type="ECO:0000256" key="11">
    <source>
        <dbReference type="ARBA" id="ARBA00048679"/>
    </source>
</evidence>
<dbReference type="Pfam" id="PF00069">
    <property type="entry name" value="Pkinase"/>
    <property type="match status" value="1"/>
</dbReference>
<dbReference type="GO" id="GO:0005524">
    <property type="term" value="F:ATP binding"/>
    <property type="evidence" value="ECO:0007669"/>
    <property type="project" value="UniProtKB-KW"/>
</dbReference>
<comment type="catalytic activity">
    <reaction evidence="11">
        <text>L-seryl-[protein] + ATP = O-phospho-L-seryl-[protein] + ADP + H(+)</text>
        <dbReference type="Rhea" id="RHEA:17989"/>
        <dbReference type="Rhea" id="RHEA-COMP:9863"/>
        <dbReference type="Rhea" id="RHEA-COMP:11604"/>
        <dbReference type="ChEBI" id="CHEBI:15378"/>
        <dbReference type="ChEBI" id="CHEBI:29999"/>
        <dbReference type="ChEBI" id="CHEBI:30616"/>
        <dbReference type="ChEBI" id="CHEBI:83421"/>
        <dbReference type="ChEBI" id="CHEBI:456216"/>
        <dbReference type="EC" id="2.7.11.1"/>
    </reaction>
</comment>
<dbReference type="InterPro" id="IPR045269">
    <property type="entry name" value="Atg1-like"/>
</dbReference>
<protein>
    <recommendedName>
        <fullName evidence="2">non-specific serine/threonine protein kinase</fullName>
        <ecNumber evidence="2">2.7.11.1</ecNumber>
    </recommendedName>
    <alternativeName>
        <fullName evidence="9">Autophagy-related protein 1</fullName>
    </alternativeName>
</protein>
<dbReference type="PANTHER" id="PTHR24348">
    <property type="entry name" value="SERINE/THREONINE-PROTEIN KINASE UNC-51-RELATED"/>
    <property type="match status" value="1"/>
</dbReference>
<evidence type="ECO:0000256" key="12">
    <source>
        <dbReference type="PROSITE-ProRule" id="PRU00042"/>
    </source>
</evidence>
<feature type="region of interest" description="Disordered" evidence="14">
    <location>
        <begin position="706"/>
        <end position="728"/>
    </location>
</feature>
<dbReference type="PROSITE" id="PS00108">
    <property type="entry name" value="PROTEIN_KINASE_ST"/>
    <property type="match status" value="1"/>
</dbReference>
<dbReference type="PROSITE" id="PS50157">
    <property type="entry name" value="ZINC_FINGER_C2H2_2"/>
    <property type="match status" value="1"/>
</dbReference>
<keyword evidence="7" id="KW-0067">ATP-binding</keyword>
<evidence type="ECO:0000259" key="16">
    <source>
        <dbReference type="PROSITE" id="PS50157"/>
    </source>
</evidence>
<dbReference type="OrthoDB" id="4062651at2759"/>
<dbReference type="SMART" id="SM00220">
    <property type="entry name" value="S_TKc"/>
    <property type="match status" value="1"/>
</dbReference>
<keyword evidence="6" id="KW-0418">Kinase</keyword>
<dbReference type="GO" id="GO:0005829">
    <property type="term" value="C:cytosol"/>
    <property type="evidence" value="ECO:0007669"/>
    <property type="project" value="TreeGrafter"/>
</dbReference>
<keyword evidence="3" id="KW-0723">Serine/threonine-protein kinase</keyword>
<evidence type="ECO:0000256" key="2">
    <source>
        <dbReference type="ARBA" id="ARBA00012513"/>
    </source>
</evidence>
<reference evidence="17" key="1">
    <citation type="submission" date="2023-01" db="EMBL/GenBank/DDBJ databases">
        <authorList>
            <person name="Van Ghelder C."/>
            <person name="Rancurel C."/>
        </authorList>
    </citation>
    <scope>NUCLEOTIDE SEQUENCE</scope>
    <source>
        <strain evidence="17">CNCM I-4278</strain>
    </source>
</reference>
<dbReference type="SUPFAM" id="SSF56112">
    <property type="entry name" value="Protein kinase-like (PK-like)"/>
    <property type="match status" value="1"/>
</dbReference>
<gene>
    <name evidence="17" type="ORF">PDIGIT_LOCUS8742</name>
</gene>
<evidence type="ECO:0000256" key="7">
    <source>
        <dbReference type="ARBA" id="ARBA00022840"/>
    </source>
</evidence>
<evidence type="ECO:0000313" key="17">
    <source>
        <dbReference type="EMBL" id="CAI6335657.1"/>
    </source>
</evidence>
<keyword evidence="12" id="KW-0479">Metal-binding</keyword>
<dbReference type="GO" id="GO:0008270">
    <property type="term" value="F:zinc ion binding"/>
    <property type="evidence" value="ECO:0007669"/>
    <property type="project" value="UniProtKB-KW"/>
</dbReference>